<dbReference type="Gene3D" id="3.30.530.20">
    <property type="match status" value="1"/>
</dbReference>
<dbReference type="Pfam" id="PF10604">
    <property type="entry name" value="Polyketide_cyc2"/>
    <property type="match status" value="1"/>
</dbReference>
<accession>A0A1R4G237</accession>
<reference evidence="2 3" key="1">
    <citation type="submission" date="2017-02" db="EMBL/GenBank/DDBJ databases">
        <authorList>
            <person name="Peterson S.W."/>
        </authorList>
    </citation>
    <scope>NUCLEOTIDE SEQUENCE [LARGE SCALE GENOMIC DNA]</scope>
    <source>
        <strain evidence="2 3">3F5N</strain>
    </source>
</reference>
<feature type="signal peptide" evidence="1">
    <location>
        <begin position="1"/>
        <end position="26"/>
    </location>
</feature>
<dbReference type="InterPro" id="IPR023393">
    <property type="entry name" value="START-like_dom_sf"/>
</dbReference>
<gene>
    <name evidence="2" type="ORF">FM111_08840</name>
</gene>
<organism evidence="2 3">
    <name type="scientific">Brevundimonas diminuta 3F5N</name>
    <dbReference type="NCBI Taxonomy" id="1255603"/>
    <lineage>
        <taxon>Bacteria</taxon>
        <taxon>Pseudomonadati</taxon>
        <taxon>Pseudomonadota</taxon>
        <taxon>Alphaproteobacteria</taxon>
        <taxon>Caulobacterales</taxon>
        <taxon>Caulobacteraceae</taxon>
        <taxon>Brevundimonas</taxon>
    </lineage>
</organism>
<evidence type="ECO:0008006" key="4">
    <source>
        <dbReference type="Google" id="ProtNLM"/>
    </source>
</evidence>
<proteinExistence type="predicted"/>
<evidence type="ECO:0000256" key="1">
    <source>
        <dbReference type="SAM" id="SignalP"/>
    </source>
</evidence>
<sequence length="179" mass="18293">MVRRLSALAAAAAMLAVAFASAPASAEVKSAEAHGFEVGGTLSLNAPPARVWALLTAPDAWWSRDHRWFKDSALSLDLAPGGCWCEQAADGRVSRHLETVLVEPGSKLVLQGGLGPLQGQGAAGGLTFSLKPEGEGTTLTWAYVVGGYASGGLAAWAAPVDGVLSAQLANLKTRAEAGD</sequence>
<name>A0A1R4G237_BREDI</name>
<feature type="chain" id="PRO_5012367949" description="Polyketide cyclase/dehydrase" evidence="1">
    <location>
        <begin position="27"/>
        <end position="179"/>
    </location>
</feature>
<dbReference type="RefSeq" id="WP_218779191.1">
    <property type="nucleotide sequence ID" value="NZ_FUIE01000046.1"/>
</dbReference>
<dbReference type="InterPro" id="IPR019587">
    <property type="entry name" value="Polyketide_cyclase/dehydratase"/>
</dbReference>
<protein>
    <recommendedName>
        <fullName evidence="4">Polyketide cyclase/dehydrase</fullName>
    </recommendedName>
</protein>
<evidence type="ECO:0000313" key="2">
    <source>
        <dbReference type="EMBL" id="SJM62310.1"/>
    </source>
</evidence>
<keyword evidence="1" id="KW-0732">Signal</keyword>
<evidence type="ECO:0000313" key="3">
    <source>
        <dbReference type="Proteomes" id="UP000195766"/>
    </source>
</evidence>
<dbReference type="Proteomes" id="UP000195766">
    <property type="component" value="Unassembled WGS sequence"/>
</dbReference>
<dbReference type="EMBL" id="FUIE01000046">
    <property type="protein sequence ID" value="SJM62310.1"/>
    <property type="molecule type" value="Genomic_DNA"/>
</dbReference>
<dbReference type="SUPFAM" id="SSF55961">
    <property type="entry name" value="Bet v1-like"/>
    <property type="match status" value="1"/>
</dbReference>
<dbReference type="AlphaFoldDB" id="A0A1R4G237"/>